<dbReference type="Pfam" id="PF07760">
    <property type="entry name" value="DUF1616"/>
    <property type="match status" value="1"/>
</dbReference>
<keyword evidence="1" id="KW-1133">Transmembrane helix</keyword>
<evidence type="ECO:0000313" key="4">
    <source>
        <dbReference type="Proteomes" id="UP000007813"/>
    </source>
</evidence>
<feature type="transmembrane region" description="Helical" evidence="1">
    <location>
        <begin position="166"/>
        <end position="185"/>
    </location>
</feature>
<evidence type="ECO:0000313" key="3">
    <source>
        <dbReference type="EMBL" id="EJN57211.1"/>
    </source>
</evidence>
<feature type="transmembrane region" description="Helical" evidence="1">
    <location>
        <begin position="87"/>
        <end position="106"/>
    </location>
</feature>
<dbReference type="Proteomes" id="UP000007813">
    <property type="component" value="Unassembled WGS sequence"/>
</dbReference>
<protein>
    <recommendedName>
        <fullName evidence="2">DUF1616 domain-containing protein</fullName>
    </recommendedName>
</protein>
<feature type="transmembrane region" description="Helical" evidence="1">
    <location>
        <begin position="32"/>
        <end position="53"/>
    </location>
</feature>
<dbReference type="InterPro" id="IPR011674">
    <property type="entry name" value="DUF1616"/>
</dbReference>
<dbReference type="AlphaFoldDB" id="J3JD62"/>
<keyword evidence="1" id="KW-0812">Transmembrane</keyword>
<gene>
    <name evidence="3" type="ORF">HSB1_45970</name>
</gene>
<dbReference type="eggNOG" id="arCOG02884">
    <property type="taxonomic scope" value="Archaea"/>
</dbReference>
<keyword evidence="1" id="KW-0472">Membrane</keyword>
<sequence length="325" mass="34246">MYEWVADLFVVTLLALAAAGAVFVGLTGPARIVVLMPMVLFLPGYAMVSALFPEGTPRSRSLRTLNRAQLDDPTGAGYRRIGPTERLVLAVALSLAILPLTAYALNFTPFRIATLPLVAILTGWTLLFVVLAAVRRGFVAADERFSAGSLVPSGVFGSFGGSTYSLLFVGSLLVLAASAGVAGFASPAQDQFTETYLVTEQGGNVTTENVGETARNGGTIQLAITNQEGEQVEYTTVVQVEQVQNGGVSSAETVDTFTTTVADGETERSPYQVQQSGGSNTRLAFLVYEGEPPSNPSRDNAYRVVHVWLSANGQQSLAAPSAEAV</sequence>
<proteinExistence type="predicted"/>
<name>J3JD62_9EURY</name>
<reference evidence="3 4" key="1">
    <citation type="journal article" date="2012" name="J. Bacteriol.">
        <title>Draft Genome Sequence of the Extremely Halophilic Archaeon Halogranum salarium B-1T.</title>
        <authorList>
            <person name="Kim K.K."/>
            <person name="Lee K.C."/>
            <person name="Lee J.S."/>
        </authorList>
    </citation>
    <scope>NUCLEOTIDE SEQUENCE [LARGE SCALE GENOMIC DNA]</scope>
    <source>
        <strain evidence="3 4">B-1</strain>
    </source>
</reference>
<feature type="domain" description="DUF1616" evidence="2">
    <location>
        <begin position="11"/>
        <end position="309"/>
    </location>
</feature>
<comment type="caution">
    <text evidence="3">The sequence shown here is derived from an EMBL/GenBank/DDBJ whole genome shotgun (WGS) entry which is preliminary data.</text>
</comment>
<feature type="transmembrane region" description="Helical" evidence="1">
    <location>
        <begin position="112"/>
        <end position="134"/>
    </location>
</feature>
<evidence type="ECO:0000259" key="2">
    <source>
        <dbReference type="Pfam" id="PF07760"/>
    </source>
</evidence>
<organism evidence="3 4">
    <name type="scientific">Halogranum salarium B-1</name>
    <dbReference type="NCBI Taxonomy" id="1210908"/>
    <lineage>
        <taxon>Archaea</taxon>
        <taxon>Methanobacteriati</taxon>
        <taxon>Methanobacteriota</taxon>
        <taxon>Stenosarchaea group</taxon>
        <taxon>Halobacteria</taxon>
        <taxon>Halobacteriales</taxon>
        <taxon>Haloferacaceae</taxon>
    </lineage>
</organism>
<accession>J3JD62</accession>
<evidence type="ECO:0000256" key="1">
    <source>
        <dbReference type="SAM" id="Phobius"/>
    </source>
</evidence>
<feature type="transmembrane region" description="Helical" evidence="1">
    <location>
        <begin position="7"/>
        <end position="26"/>
    </location>
</feature>
<dbReference type="EMBL" id="ALJD01000016">
    <property type="protein sequence ID" value="EJN57211.1"/>
    <property type="molecule type" value="Genomic_DNA"/>
</dbReference>